<dbReference type="AlphaFoldDB" id="A0A5S5D3R9"/>
<dbReference type="Proteomes" id="UP000322499">
    <property type="component" value="Unassembled WGS sequence"/>
</dbReference>
<protein>
    <recommendedName>
        <fullName evidence="2">DUF6351 domain-containing protein</fullName>
    </recommendedName>
</protein>
<gene>
    <name evidence="3" type="ORF">BD833_101395</name>
</gene>
<dbReference type="Pfam" id="PF19878">
    <property type="entry name" value="DUF6351"/>
    <property type="match status" value="1"/>
</dbReference>
<sequence length="722" mass="76934">MRPRPLLHRPLRAGVALATATAFAVAGIVAVPVASAAPPGDDRGTAGGPSRLQVTTLSTAPDMVSGGDVLVRVDLPRRLPAADVTVRLNGDDVTEVFRPAADGRSLLGLVTGLADGENALVAEGGRAGTADVTVVNHAVGGPIFSGPQQMPFACTTHEWGLVPADGGPCSAATEVAYQYRTDYGAFQPLPPGDTRPDDLVETTTSTGERVPYIVRVETGTINRAVYELAVLDDPATAGPDPWTDEPGWNERLVYTYGGGCRSGYHQGTATGGVMQDLHLSQGYAVASSTLNVNNTNCNDVVSAETTMMVKEHVIEQIGVPLHTIGWGASGGAMQQYEIAQNYPGLLDGITPTMSFPDATTYFIGADDCRVLLRPYLNAHDFTDEQKEAISGYAEWETCDVQHAGRPGRLDPEDCDPAIPEAWRYDAESNPDGARCSIYDGMRNIFGVDPATGFARRPHDNVGVQYGLEALDDGVITTEQFLALNEGIGGYDIDMNWTPERVEGDIAAIEAAYSTGRTTTGAGGLATVPIIDARPYLDLEANFHDSVRSFSMRDRLVKANGHADNQVILRAHASVYDDVEREFLAQMDAWLTALGEDRSSAPAAVKVLRAKPDDLVDACWTEDGTKIEEPATYSGEGRCNELFPPHSGPRIAAGGPLSDDVWKCQLMPVDPAGYEVPFTAAEAERLRAIFPDGVCDWSQPSVGFQPLAGTWLSFADAPQPGEG</sequence>
<evidence type="ECO:0000313" key="4">
    <source>
        <dbReference type="Proteomes" id="UP000322499"/>
    </source>
</evidence>
<dbReference type="InterPro" id="IPR045556">
    <property type="entry name" value="DUF6351"/>
</dbReference>
<accession>A0A5S5D3R9</accession>
<name>A0A5S5D3R9_9ACTN</name>
<comment type="caution">
    <text evidence="3">The sequence shown here is derived from an EMBL/GenBank/DDBJ whole genome shotgun (WGS) entry which is preliminary data.</text>
</comment>
<feature type="chain" id="PRO_5024357182" description="DUF6351 domain-containing protein" evidence="1">
    <location>
        <begin position="37"/>
        <end position="722"/>
    </location>
</feature>
<evidence type="ECO:0000256" key="1">
    <source>
        <dbReference type="SAM" id="SignalP"/>
    </source>
</evidence>
<evidence type="ECO:0000313" key="3">
    <source>
        <dbReference type="EMBL" id="TYP90677.1"/>
    </source>
</evidence>
<organism evidence="3 4">
    <name type="scientific">Blastococcus xanthinilyticus</name>
    <dbReference type="NCBI Taxonomy" id="1564164"/>
    <lineage>
        <taxon>Bacteria</taxon>
        <taxon>Bacillati</taxon>
        <taxon>Actinomycetota</taxon>
        <taxon>Actinomycetes</taxon>
        <taxon>Geodermatophilales</taxon>
        <taxon>Geodermatophilaceae</taxon>
        <taxon>Blastococcus</taxon>
    </lineage>
</organism>
<feature type="domain" description="DUF6351" evidence="2">
    <location>
        <begin position="54"/>
        <end position="703"/>
    </location>
</feature>
<reference evidence="3 4" key="1">
    <citation type="submission" date="2019-07" db="EMBL/GenBank/DDBJ databases">
        <title>Genomic Encyclopedia of Archaeal and Bacterial Type Strains, Phase II (KMG-II): from individual species to whole genera.</title>
        <authorList>
            <person name="Goeker M."/>
        </authorList>
    </citation>
    <scope>NUCLEOTIDE SEQUENCE [LARGE SCALE GENOMIC DNA]</scope>
    <source>
        <strain evidence="3 4">DSM 46842</strain>
    </source>
</reference>
<keyword evidence="1" id="KW-0732">Signal</keyword>
<proteinExistence type="predicted"/>
<evidence type="ECO:0000259" key="2">
    <source>
        <dbReference type="Pfam" id="PF19878"/>
    </source>
</evidence>
<feature type="signal peptide" evidence="1">
    <location>
        <begin position="1"/>
        <end position="36"/>
    </location>
</feature>
<keyword evidence="4" id="KW-1185">Reference proteome</keyword>
<dbReference type="EMBL" id="VNHW01000001">
    <property type="protein sequence ID" value="TYP90677.1"/>
    <property type="molecule type" value="Genomic_DNA"/>
</dbReference>